<accession>A0AAD8LNL3</accession>
<evidence type="ECO:0000313" key="5">
    <source>
        <dbReference type="EMBL" id="KAK1442371.1"/>
    </source>
</evidence>
<dbReference type="Pfam" id="PF00383">
    <property type="entry name" value="dCMP_cyt_deam_1"/>
    <property type="match status" value="1"/>
</dbReference>
<dbReference type="AlphaFoldDB" id="A0AAD8LNL3"/>
<dbReference type="GO" id="GO:0008033">
    <property type="term" value="P:tRNA processing"/>
    <property type="evidence" value="ECO:0007669"/>
    <property type="project" value="UniProtKB-KW"/>
</dbReference>
<evidence type="ECO:0000256" key="2">
    <source>
        <dbReference type="ARBA" id="ARBA00038160"/>
    </source>
</evidence>
<dbReference type="EMBL" id="JAVEPI010000004">
    <property type="protein sequence ID" value="KAK1442371.1"/>
    <property type="molecule type" value="Genomic_DNA"/>
</dbReference>
<reference evidence="5" key="1">
    <citation type="submission" date="2023-08" db="EMBL/GenBank/DDBJ databases">
        <title>Draft sequence of the Babesia gibsoni genome.</title>
        <authorList>
            <person name="Yamagishi J.Y."/>
            <person name="Xuan X.X."/>
        </authorList>
    </citation>
    <scope>NUCLEOTIDE SEQUENCE</scope>
    <source>
        <strain evidence="5">Azabu</strain>
    </source>
</reference>
<dbReference type="Proteomes" id="UP001230268">
    <property type="component" value="Unassembled WGS sequence"/>
</dbReference>
<dbReference type="GO" id="GO:0052717">
    <property type="term" value="F:tRNA-specific adenosine-34 deaminase activity"/>
    <property type="evidence" value="ECO:0007669"/>
    <property type="project" value="TreeGrafter"/>
</dbReference>
<dbReference type="Gene3D" id="3.40.140.10">
    <property type="entry name" value="Cytidine Deaminase, domain 2"/>
    <property type="match status" value="1"/>
</dbReference>
<dbReference type="GO" id="GO:0005634">
    <property type="term" value="C:nucleus"/>
    <property type="evidence" value="ECO:0007669"/>
    <property type="project" value="TreeGrafter"/>
</dbReference>
<name>A0AAD8LNL3_BABGI</name>
<gene>
    <name evidence="5" type="ORF">BgAZ_404010</name>
</gene>
<keyword evidence="1" id="KW-0819">tRNA processing</keyword>
<feature type="domain" description="CMP/dCMP-type deaminase" evidence="4">
    <location>
        <begin position="148"/>
        <end position="288"/>
    </location>
</feature>
<protein>
    <recommendedName>
        <fullName evidence="4">CMP/dCMP-type deaminase domain-containing protein</fullName>
    </recommendedName>
</protein>
<comment type="similarity">
    <text evidence="2">Belongs to the cytidine and deoxycytidylate deaminase family. ADAT3 subfamily.</text>
</comment>
<feature type="region of interest" description="Disordered" evidence="3">
    <location>
        <begin position="210"/>
        <end position="234"/>
    </location>
</feature>
<keyword evidence="6" id="KW-1185">Reference proteome</keyword>
<dbReference type="PANTHER" id="PTHR11079">
    <property type="entry name" value="CYTOSINE DEAMINASE FAMILY MEMBER"/>
    <property type="match status" value="1"/>
</dbReference>
<dbReference type="InterPro" id="IPR002125">
    <property type="entry name" value="CMP_dCMP_dom"/>
</dbReference>
<evidence type="ECO:0000256" key="1">
    <source>
        <dbReference type="ARBA" id="ARBA00022694"/>
    </source>
</evidence>
<comment type="caution">
    <text evidence="5">The sequence shown here is derived from an EMBL/GenBank/DDBJ whole genome shotgun (WGS) entry which is preliminary data.</text>
</comment>
<dbReference type="InterPro" id="IPR016193">
    <property type="entry name" value="Cytidine_deaminase-like"/>
</dbReference>
<evidence type="ECO:0000259" key="4">
    <source>
        <dbReference type="PROSITE" id="PS51747"/>
    </source>
</evidence>
<dbReference type="SUPFAM" id="SSF53927">
    <property type="entry name" value="Cytidine deaminase-like"/>
    <property type="match status" value="1"/>
</dbReference>
<evidence type="ECO:0000256" key="3">
    <source>
        <dbReference type="SAM" id="MobiDB-lite"/>
    </source>
</evidence>
<proteinExistence type="inferred from homology"/>
<dbReference type="PROSITE" id="PS51747">
    <property type="entry name" value="CYT_DCMP_DEAMINASES_2"/>
    <property type="match status" value="1"/>
</dbReference>
<dbReference type="PANTHER" id="PTHR11079:SF156">
    <property type="entry name" value="INACTIVE TRNA-SPECIFIC ADENOSINE DEAMINASE-LIKE PROTEIN 3-RELATED"/>
    <property type="match status" value="1"/>
</dbReference>
<sequence>MEGGQNCQSLDADDIVARYDVVEIVGEQFTRDIEFQELKAIEIDRQHTQHALQLTESTRKVMLPGNLQYVRMCKALDDKRLLLIYGRSDEMPFRDTLESHGIQIHAVHTVKVPKYSPCTKEQFKSWSAFWPLKYLKPGLTPVKITPATKEKMISMIAQVLRDSSENEGGCVCYITFKDRIIAKSVDERRENILNHAALLAVRKVADMQRRGPNLMSNSKRRYTGEKSDSEGPGDAFTDVEIPDYLCTQCEVFMSHEPCCMCAMALLHSRVASVTYFYPNPSIGGLGSVHSLHNTRQLNHHFRAFRVKQK</sequence>
<organism evidence="5 6">
    <name type="scientific">Babesia gibsoni</name>
    <dbReference type="NCBI Taxonomy" id="33632"/>
    <lineage>
        <taxon>Eukaryota</taxon>
        <taxon>Sar</taxon>
        <taxon>Alveolata</taxon>
        <taxon>Apicomplexa</taxon>
        <taxon>Aconoidasida</taxon>
        <taxon>Piroplasmida</taxon>
        <taxon>Babesiidae</taxon>
        <taxon>Babesia</taxon>
    </lineage>
</organism>
<dbReference type="GO" id="GO:0005737">
    <property type="term" value="C:cytoplasm"/>
    <property type="evidence" value="ECO:0007669"/>
    <property type="project" value="TreeGrafter"/>
</dbReference>
<evidence type="ECO:0000313" key="6">
    <source>
        <dbReference type="Proteomes" id="UP001230268"/>
    </source>
</evidence>